<accession>A0ABC8QPI7</accession>
<proteinExistence type="predicted"/>
<sequence length="452" mass="49621">MDPYSEQRLRDEVIYLHSLWRQGPPRPNPNRRNPNPNTSIHLQPSSSRQFKKERQRPRGKRGGKLVNKPPNSDPPLVSDVEWPCKPPGEAPPETSSGWPKLSPKWTPTTRLPSAEEQARFAANQVHRKALKATQEFLTWAADSDNDTDEDNEMEDDLMGDDGCEEYKFFLNVFKEDGELKSYYEKNYENGEFSCLVCGGVGQKVGKRFMNCVALVQHSKSIAKTKKRRAHRSYGQAICKVLGWDIDRLPSIVMLSAKSEQSQGNADRVGKELNNVDTANADGGEVVKSGESQGNVDNGGKELNSADFLNSNDGEVGKSVQGNADNAGEEINDVDSLNASDGEVFLGKESVLSVNLSNNGEVVLEKESMLSVNLSNNGEVVPEKESMLSVNLSNNGESMVHKNSLPVDDASQCMQALDKGVLNSVEGDAEGVFNGLCRNLSKTMVPGEMILAF</sequence>
<dbReference type="AlphaFoldDB" id="A0ABC8QPI7"/>
<name>A0ABC8QPI7_9AQUA</name>
<organism evidence="2 3">
    <name type="scientific">Ilex paraguariensis</name>
    <name type="common">yerba mate</name>
    <dbReference type="NCBI Taxonomy" id="185542"/>
    <lineage>
        <taxon>Eukaryota</taxon>
        <taxon>Viridiplantae</taxon>
        <taxon>Streptophyta</taxon>
        <taxon>Embryophyta</taxon>
        <taxon>Tracheophyta</taxon>
        <taxon>Spermatophyta</taxon>
        <taxon>Magnoliopsida</taxon>
        <taxon>eudicotyledons</taxon>
        <taxon>Gunneridae</taxon>
        <taxon>Pentapetalae</taxon>
        <taxon>asterids</taxon>
        <taxon>campanulids</taxon>
        <taxon>Aquifoliales</taxon>
        <taxon>Aquifoliaceae</taxon>
        <taxon>Ilex</taxon>
    </lineage>
</organism>
<feature type="region of interest" description="Disordered" evidence="1">
    <location>
        <begin position="18"/>
        <end position="108"/>
    </location>
</feature>
<feature type="compositionally biased region" description="Polar residues" evidence="1">
    <location>
        <begin position="38"/>
        <end position="48"/>
    </location>
</feature>
<dbReference type="PANTHER" id="PTHR34546">
    <property type="entry name" value="OS06G0153600 PROTEIN"/>
    <property type="match status" value="1"/>
</dbReference>
<reference evidence="2 3" key="1">
    <citation type="submission" date="2024-02" db="EMBL/GenBank/DDBJ databases">
        <authorList>
            <person name="Vignale AGUSTIN F."/>
            <person name="Sosa J E."/>
            <person name="Modenutti C."/>
        </authorList>
    </citation>
    <scope>NUCLEOTIDE SEQUENCE [LARGE SCALE GENOMIC DNA]</scope>
</reference>
<feature type="region of interest" description="Disordered" evidence="1">
    <location>
        <begin position="277"/>
        <end position="327"/>
    </location>
</feature>
<comment type="caution">
    <text evidence="2">The sequence shown here is derived from an EMBL/GenBank/DDBJ whole genome shotgun (WGS) entry which is preliminary data.</text>
</comment>
<dbReference type="EMBL" id="CAUOFW020000336">
    <property type="protein sequence ID" value="CAK9134141.1"/>
    <property type="molecule type" value="Genomic_DNA"/>
</dbReference>
<evidence type="ECO:0000313" key="2">
    <source>
        <dbReference type="EMBL" id="CAK9134141.1"/>
    </source>
</evidence>
<evidence type="ECO:0000313" key="3">
    <source>
        <dbReference type="Proteomes" id="UP001642360"/>
    </source>
</evidence>
<dbReference type="PANTHER" id="PTHR34546:SF3">
    <property type="entry name" value="OS06G0153600 PROTEIN"/>
    <property type="match status" value="1"/>
</dbReference>
<gene>
    <name evidence="2" type="ORF">ILEXP_LOCUS1075</name>
</gene>
<dbReference type="Proteomes" id="UP001642360">
    <property type="component" value="Unassembled WGS sequence"/>
</dbReference>
<feature type="compositionally biased region" description="Basic residues" evidence="1">
    <location>
        <begin position="49"/>
        <end position="63"/>
    </location>
</feature>
<evidence type="ECO:0000256" key="1">
    <source>
        <dbReference type="SAM" id="MobiDB-lite"/>
    </source>
</evidence>
<protein>
    <submittedName>
        <fullName evidence="2">Uncharacterized protein</fullName>
    </submittedName>
</protein>
<keyword evidence="3" id="KW-1185">Reference proteome</keyword>